<reference evidence="1 2" key="1">
    <citation type="submission" date="2015-12" db="EMBL/GenBank/DDBJ databases">
        <title>Genome sequence of Tistrella mobilis MCCC 1A02139.</title>
        <authorList>
            <person name="Lu L."/>
            <person name="Lai Q."/>
            <person name="Shao Z."/>
            <person name="Qian P."/>
        </authorList>
    </citation>
    <scope>NUCLEOTIDE SEQUENCE [LARGE SCALE GENOMIC DNA]</scope>
    <source>
        <strain evidence="1 2">MCCC 1A02139</strain>
    </source>
</reference>
<dbReference type="Proteomes" id="UP000075787">
    <property type="component" value="Unassembled WGS sequence"/>
</dbReference>
<dbReference type="RefSeq" id="WP_062763830.1">
    <property type="nucleotide sequence ID" value="NZ_CP121045.1"/>
</dbReference>
<evidence type="ECO:0000313" key="2">
    <source>
        <dbReference type="Proteomes" id="UP000075787"/>
    </source>
</evidence>
<dbReference type="Pfam" id="PF11162">
    <property type="entry name" value="DUF2946"/>
    <property type="match status" value="1"/>
</dbReference>
<gene>
    <name evidence="1" type="ORF">AUP44_04345</name>
</gene>
<accession>A0A162L2N8</accession>
<comment type="caution">
    <text evidence="1">The sequence shown here is derived from an EMBL/GenBank/DDBJ whole genome shotgun (WGS) entry which is preliminary data.</text>
</comment>
<evidence type="ECO:0000313" key="1">
    <source>
        <dbReference type="EMBL" id="KYO52928.1"/>
    </source>
</evidence>
<proteinExistence type="predicted"/>
<dbReference type="AlphaFoldDB" id="A0A162L2N8"/>
<evidence type="ECO:0008006" key="3">
    <source>
        <dbReference type="Google" id="ProtNLM"/>
    </source>
</evidence>
<organism evidence="1 2">
    <name type="scientific">Tistrella mobilis</name>
    <dbReference type="NCBI Taxonomy" id="171437"/>
    <lineage>
        <taxon>Bacteria</taxon>
        <taxon>Pseudomonadati</taxon>
        <taxon>Pseudomonadota</taxon>
        <taxon>Alphaproteobacteria</taxon>
        <taxon>Geminicoccales</taxon>
        <taxon>Geminicoccaceae</taxon>
        <taxon>Tistrella</taxon>
    </lineage>
</organism>
<dbReference type="GeneID" id="97241487"/>
<dbReference type="InterPro" id="IPR021333">
    <property type="entry name" value="DUF2946"/>
</dbReference>
<protein>
    <recommendedName>
        <fullName evidence="3">DUF2946 domain-containing protein</fullName>
    </recommendedName>
</protein>
<name>A0A162L2N8_9PROT</name>
<dbReference type="EMBL" id="LPZR01000135">
    <property type="protein sequence ID" value="KYO52928.1"/>
    <property type="molecule type" value="Genomic_DNA"/>
</dbReference>
<sequence>MAKGRHDMTGGSRGRAATRGLSAVRGHRLPAALVMLVVLFAQILGGAALNVSAAKAAETGQLVICTPTGLVQIAVDDDGRPLDGDGHLRINHGLPCGGLCLAPALVATAPALPEPAAEVLARLQPVARGLPLPRDRLAPRPPARAPPLV</sequence>